<keyword evidence="2 6" id="KW-0479">Metal-binding</keyword>
<feature type="binding site" evidence="6">
    <location>
        <position position="152"/>
    </location>
    <ligand>
        <name>Fe cation</name>
        <dbReference type="ChEBI" id="CHEBI:24875"/>
    </ligand>
</feature>
<comment type="catalytic activity">
    <reaction evidence="6">
        <text>N-terminal N-formyl-L-methionyl-[peptide] + H2O = N-terminal L-methionyl-[peptide] + formate</text>
        <dbReference type="Rhea" id="RHEA:24420"/>
        <dbReference type="Rhea" id="RHEA-COMP:10639"/>
        <dbReference type="Rhea" id="RHEA-COMP:10640"/>
        <dbReference type="ChEBI" id="CHEBI:15377"/>
        <dbReference type="ChEBI" id="CHEBI:15740"/>
        <dbReference type="ChEBI" id="CHEBI:49298"/>
        <dbReference type="ChEBI" id="CHEBI:64731"/>
        <dbReference type="EC" id="3.5.1.88"/>
    </reaction>
</comment>
<reference evidence="7 8" key="1">
    <citation type="journal article" date="2023" name="Environ Microbiome">
        <title>A coral-associated actinobacterium mitigates coral bleaching under heat stress.</title>
        <authorList>
            <person name="Li J."/>
            <person name="Zou Y."/>
            <person name="Li Q."/>
            <person name="Zhang J."/>
            <person name="Bourne D.G."/>
            <person name="Lyu Y."/>
            <person name="Liu C."/>
            <person name="Zhang S."/>
        </authorList>
    </citation>
    <scope>NUCLEOTIDE SEQUENCE [LARGE SCALE GENOMIC DNA]</scope>
    <source>
        <strain evidence="7 8">SCSIO 13291</strain>
    </source>
</reference>
<evidence type="ECO:0000256" key="2">
    <source>
        <dbReference type="ARBA" id="ARBA00022723"/>
    </source>
</evidence>
<dbReference type="GO" id="GO:0042586">
    <property type="term" value="F:peptide deformylase activity"/>
    <property type="evidence" value="ECO:0007669"/>
    <property type="project" value="UniProtKB-EC"/>
</dbReference>
<sequence>MAIEELMTGGTVLRVTRWGEAVMHAETKPVTEFDDDLRSLVADMFATMRAAQGVGLAATQVGRDLSLFVYQCPDDDDVVHHGAICNPVVTTPTGKERSLDSTDEGCLSYPGGYQALARPDVATCTGVDPWGEPVTVRGTGLLARCLQHETDHLNGIVFGDRLSSRAFRKLTEQKDAVAHLYPDDWPVTPKKKTADD</sequence>
<comment type="function">
    <text evidence="6">Removes the formyl group from the N-terminal Met of newly synthesized proteins. Requires at least a dipeptide for an efficient rate of reaction. N-terminal L-methionine is a prerequisite for activity but the enzyme has broad specificity at other positions.</text>
</comment>
<dbReference type="RefSeq" id="WP_232550158.1">
    <property type="nucleotide sequence ID" value="NZ_JACYOT010000024.1"/>
</dbReference>
<evidence type="ECO:0000256" key="6">
    <source>
        <dbReference type="HAMAP-Rule" id="MF_00163"/>
    </source>
</evidence>
<keyword evidence="3 6" id="KW-0378">Hydrolase</keyword>
<evidence type="ECO:0000313" key="7">
    <source>
        <dbReference type="EMBL" id="WZW99656.1"/>
    </source>
</evidence>
<keyword evidence="4 6" id="KW-0648">Protein biosynthesis</keyword>
<dbReference type="InterPro" id="IPR036821">
    <property type="entry name" value="Peptide_deformylase_sf"/>
</dbReference>
<feature type="binding site" evidence="6">
    <location>
        <position position="106"/>
    </location>
    <ligand>
        <name>Fe cation</name>
        <dbReference type="ChEBI" id="CHEBI:24875"/>
    </ligand>
</feature>
<dbReference type="PRINTS" id="PR01576">
    <property type="entry name" value="PDEFORMYLASE"/>
</dbReference>
<dbReference type="NCBIfam" id="NF001159">
    <property type="entry name" value="PRK00150.1-3"/>
    <property type="match status" value="1"/>
</dbReference>
<evidence type="ECO:0000256" key="3">
    <source>
        <dbReference type="ARBA" id="ARBA00022801"/>
    </source>
</evidence>
<evidence type="ECO:0000256" key="1">
    <source>
        <dbReference type="ARBA" id="ARBA00010759"/>
    </source>
</evidence>
<dbReference type="HAMAP" id="MF_00163">
    <property type="entry name" value="Pep_deformylase"/>
    <property type="match status" value="1"/>
</dbReference>
<comment type="cofactor">
    <cofactor evidence="6">
        <name>Fe(2+)</name>
        <dbReference type="ChEBI" id="CHEBI:29033"/>
    </cofactor>
    <text evidence="6">Binds 1 Fe(2+) ion.</text>
</comment>
<dbReference type="Gene3D" id="3.90.45.10">
    <property type="entry name" value="Peptide deformylase"/>
    <property type="match status" value="1"/>
</dbReference>
<dbReference type="NCBIfam" id="TIGR00079">
    <property type="entry name" value="pept_deformyl"/>
    <property type="match status" value="1"/>
</dbReference>
<protein>
    <recommendedName>
        <fullName evidence="6">Peptide deformylase</fullName>
        <shortName evidence="6">PDF</shortName>
        <ecNumber evidence="6">3.5.1.88</ecNumber>
    </recommendedName>
    <alternativeName>
        <fullName evidence="6">Polypeptide deformylase</fullName>
    </alternativeName>
</protein>
<dbReference type="EMBL" id="CP115965">
    <property type="protein sequence ID" value="WZW99656.1"/>
    <property type="molecule type" value="Genomic_DNA"/>
</dbReference>
<dbReference type="EC" id="3.5.1.88" evidence="6"/>
<accession>A0ABZ3CC02</accession>
<dbReference type="PANTHER" id="PTHR10458">
    <property type="entry name" value="PEPTIDE DEFORMYLASE"/>
    <property type="match status" value="1"/>
</dbReference>
<evidence type="ECO:0000313" key="8">
    <source>
        <dbReference type="Proteomes" id="UP001434337"/>
    </source>
</evidence>
<dbReference type="Pfam" id="PF01327">
    <property type="entry name" value="Pep_deformylase"/>
    <property type="match status" value="1"/>
</dbReference>
<dbReference type="PIRSF" id="PIRSF004749">
    <property type="entry name" value="Pep_def"/>
    <property type="match status" value="1"/>
</dbReference>
<feature type="binding site" evidence="6">
    <location>
        <position position="148"/>
    </location>
    <ligand>
        <name>Fe cation</name>
        <dbReference type="ChEBI" id="CHEBI:24875"/>
    </ligand>
</feature>
<dbReference type="InterPro" id="IPR023635">
    <property type="entry name" value="Peptide_deformylase"/>
</dbReference>
<evidence type="ECO:0000256" key="4">
    <source>
        <dbReference type="ARBA" id="ARBA00022917"/>
    </source>
</evidence>
<keyword evidence="8" id="KW-1185">Reference proteome</keyword>
<feature type="active site" evidence="6">
    <location>
        <position position="149"/>
    </location>
</feature>
<keyword evidence="5 6" id="KW-0408">Iron</keyword>
<dbReference type="PANTHER" id="PTHR10458:SF2">
    <property type="entry name" value="PEPTIDE DEFORMYLASE, MITOCHONDRIAL"/>
    <property type="match status" value="1"/>
</dbReference>
<evidence type="ECO:0000256" key="5">
    <source>
        <dbReference type="ARBA" id="ARBA00023004"/>
    </source>
</evidence>
<comment type="similarity">
    <text evidence="1 6">Belongs to the polypeptide deformylase family.</text>
</comment>
<dbReference type="Proteomes" id="UP001434337">
    <property type="component" value="Chromosome"/>
</dbReference>
<dbReference type="CDD" id="cd00487">
    <property type="entry name" value="Pep_deformylase"/>
    <property type="match status" value="1"/>
</dbReference>
<proteinExistence type="inferred from homology"/>
<organism evidence="7 8">
    <name type="scientific">Propioniciclava soli</name>
    <dbReference type="NCBI Taxonomy" id="2775081"/>
    <lineage>
        <taxon>Bacteria</taxon>
        <taxon>Bacillati</taxon>
        <taxon>Actinomycetota</taxon>
        <taxon>Actinomycetes</taxon>
        <taxon>Propionibacteriales</taxon>
        <taxon>Propionibacteriaceae</taxon>
        <taxon>Propioniciclava</taxon>
    </lineage>
</organism>
<gene>
    <name evidence="6 7" type="primary">def</name>
    <name evidence="7" type="ORF">PCC79_05530</name>
</gene>
<name>A0ABZ3CC02_9ACTN</name>
<dbReference type="SUPFAM" id="SSF56420">
    <property type="entry name" value="Peptide deformylase"/>
    <property type="match status" value="1"/>
</dbReference>